<name>A0A3E1NM80_9BACT</name>
<reference evidence="2 3" key="1">
    <citation type="submission" date="2018-08" db="EMBL/GenBank/DDBJ databases">
        <title>Chitinophagaceae sp. K23C18032701, a novel bacterium isolated from forest soil.</title>
        <authorList>
            <person name="Wang C."/>
        </authorList>
    </citation>
    <scope>NUCLEOTIDE SEQUENCE [LARGE SCALE GENOMIC DNA]</scope>
    <source>
        <strain evidence="2 3">K23C18032701</strain>
    </source>
</reference>
<dbReference type="RefSeq" id="WP_116846920.1">
    <property type="nucleotide sequence ID" value="NZ_QTJU01000002.1"/>
</dbReference>
<accession>A0A3E1NM80</accession>
<dbReference type="Pfam" id="PF13302">
    <property type="entry name" value="Acetyltransf_3"/>
    <property type="match status" value="1"/>
</dbReference>
<evidence type="ECO:0000259" key="1">
    <source>
        <dbReference type="Pfam" id="PF13302"/>
    </source>
</evidence>
<dbReference type="PANTHER" id="PTHR43792">
    <property type="entry name" value="GNAT FAMILY, PUTATIVE (AFU_ORTHOLOGUE AFUA_3G00765)-RELATED-RELATED"/>
    <property type="match status" value="1"/>
</dbReference>
<dbReference type="InterPro" id="IPR016181">
    <property type="entry name" value="Acyl_CoA_acyltransferase"/>
</dbReference>
<comment type="caution">
    <text evidence="2">The sequence shown here is derived from an EMBL/GenBank/DDBJ whole genome shotgun (WGS) entry which is preliminary data.</text>
</comment>
<keyword evidence="2" id="KW-0808">Transferase</keyword>
<dbReference type="Gene3D" id="3.40.630.30">
    <property type="match status" value="1"/>
</dbReference>
<sequence>MLIQTPRLDIHPLTRPQLELYLAEQNLFEQTQGLQISDRVLNEDIKGLIRQFYLPSLQHVKSELYLYYTVWIAIDRALQQIVAEFGFKGAPARQSLEIGYDTFPPFQQQGYICEAIRGVATWLHNVREVHQLTAETHYANIPSIRVLEKCRFAYSHSENNMLYWKLKVKPAVVNRQL</sequence>
<dbReference type="Proteomes" id="UP000261284">
    <property type="component" value="Unassembled WGS sequence"/>
</dbReference>
<evidence type="ECO:0000313" key="3">
    <source>
        <dbReference type="Proteomes" id="UP000261284"/>
    </source>
</evidence>
<gene>
    <name evidence="2" type="ORF">DXN05_09215</name>
</gene>
<proteinExistence type="predicted"/>
<dbReference type="InterPro" id="IPR051531">
    <property type="entry name" value="N-acetyltransferase"/>
</dbReference>
<keyword evidence="3" id="KW-1185">Reference proteome</keyword>
<dbReference type="AlphaFoldDB" id="A0A3E1NM80"/>
<dbReference type="InterPro" id="IPR000182">
    <property type="entry name" value="GNAT_dom"/>
</dbReference>
<dbReference type="EMBL" id="QTJU01000002">
    <property type="protein sequence ID" value="RFM28934.1"/>
    <property type="molecule type" value="Genomic_DNA"/>
</dbReference>
<dbReference type="OrthoDB" id="9811523at2"/>
<organism evidence="2 3">
    <name type="scientific">Deminuibacter soli</name>
    <dbReference type="NCBI Taxonomy" id="2291815"/>
    <lineage>
        <taxon>Bacteria</taxon>
        <taxon>Pseudomonadati</taxon>
        <taxon>Bacteroidota</taxon>
        <taxon>Chitinophagia</taxon>
        <taxon>Chitinophagales</taxon>
        <taxon>Chitinophagaceae</taxon>
        <taxon>Deminuibacter</taxon>
    </lineage>
</organism>
<evidence type="ECO:0000313" key="2">
    <source>
        <dbReference type="EMBL" id="RFM28934.1"/>
    </source>
</evidence>
<protein>
    <submittedName>
        <fullName evidence="2">N-acetyltransferase</fullName>
    </submittedName>
</protein>
<dbReference type="PANTHER" id="PTHR43792:SF13">
    <property type="entry name" value="ACETYLTRANSFERASE"/>
    <property type="match status" value="1"/>
</dbReference>
<feature type="domain" description="N-acetyltransferase" evidence="1">
    <location>
        <begin position="71"/>
        <end position="152"/>
    </location>
</feature>
<dbReference type="SUPFAM" id="SSF55729">
    <property type="entry name" value="Acyl-CoA N-acyltransferases (Nat)"/>
    <property type="match status" value="1"/>
</dbReference>
<dbReference type="GO" id="GO:0016747">
    <property type="term" value="F:acyltransferase activity, transferring groups other than amino-acyl groups"/>
    <property type="evidence" value="ECO:0007669"/>
    <property type="project" value="InterPro"/>
</dbReference>